<dbReference type="Proteomes" id="UP000694422">
    <property type="component" value="Unplaced"/>
</dbReference>
<accession>A0A8C9QL89</accession>
<dbReference type="AlphaFoldDB" id="A0A8C9QL89"/>
<sequence>MREIVHIQAGQCGNQIRAMFWELISDEHNLGLWTLFAQILLARSSDQTTLFLVSLGQVTTDPRFTIQKGLSWLTQSWLWCRRRQRAMTACRDFS</sequence>
<evidence type="ECO:0000256" key="2">
    <source>
        <dbReference type="ARBA" id="ARBA00022490"/>
    </source>
</evidence>
<keyword evidence="4" id="KW-1185">Reference proteome</keyword>
<evidence type="ECO:0000313" key="3">
    <source>
        <dbReference type="Ensembl" id="ENSSDAP00000022975.1"/>
    </source>
</evidence>
<dbReference type="SUPFAM" id="SSF52490">
    <property type="entry name" value="Tubulin nucleotide-binding domain-like"/>
    <property type="match status" value="1"/>
</dbReference>
<protein>
    <recommendedName>
        <fullName evidence="5">Tubulin/FtsZ GTPase domain-containing protein</fullName>
    </recommendedName>
</protein>
<comment type="subcellular location">
    <subcellularLocation>
        <location evidence="1">Cytoplasm</location>
    </subcellularLocation>
</comment>
<dbReference type="GO" id="GO:0005737">
    <property type="term" value="C:cytoplasm"/>
    <property type="evidence" value="ECO:0007669"/>
    <property type="project" value="UniProtKB-SubCell"/>
</dbReference>
<dbReference type="Ensembl" id="ENSSDAT00000026256.1">
    <property type="protein sequence ID" value="ENSSDAP00000022966.1"/>
    <property type="gene ID" value="ENSSDAG00000020900.1"/>
</dbReference>
<keyword evidence="2" id="KW-0963">Cytoplasm</keyword>
<dbReference type="Ensembl" id="ENSSDAT00000026265.1">
    <property type="protein sequence ID" value="ENSSDAP00000022975.1"/>
    <property type="gene ID" value="ENSSDAG00000020907.1"/>
</dbReference>
<dbReference type="PROSITE" id="PS00228">
    <property type="entry name" value="TUBULIN_B_AUTOREG"/>
    <property type="match status" value="1"/>
</dbReference>
<organism evidence="3 4">
    <name type="scientific">Spermophilus dauricus</name>
    <name type="common">Daurian ground squirrel</name>
    <dbReference type="NCBI Taxonomy" id="99837"/>
    <lineage>
        <taxon>Eukaryota</taxon>
        <taxon>Metazoa</taxon>
        <taxon>Chordata</taxon>
        <taxon>Craniata</taxon>
        <taxon>Vertebrata</taxon>
        <taxon>Euteleostomi</taxon>
        <taxon>Mammalia</taxon>
        <taxon>Eutheria</taxon>
        <taxon>Euarchontoglires</taxon>
        <taxon>Glires</taxon>
        <taxon>Rodentia</taxon>
        <taxon>Sciuromorpha</taxon>
        <taxon>Sciuridae</taxon>
        <taxon>Xerinae</taxon>
        <taxon>Marmotini</taxon>
        <taxon>Spermophilus</taxon>
    </lineage>
</organism>
<evidence type="ECO:0000313" key="4">
    <source>
        <dbReference type="Proteomes" id="UP000694422"/>
    </source>
</evidence>
<evidence type="ECO:0008006" key="5">
    <source>
        <dbReference type="Google" id="ProtNLM"/>
    </source>
</evidence>
<reference evidence="3" key="1">
    <citation type="submission" date="2025-05" db="UniProtKB">
        <authorList>
            <consortium name="Ensembl"/>
        </authorList>
    </citation>
    <scope>IDENTIFICATION</scope>
</reference>
<name>A0A8C9QL89_SPEDA</name>
<proteinExistence type="predicted"/>
<evidence type="ECO:0000256" key="1">
    <source>
        <dbReference type="ARBA" id="ARBA00004496"/>
    </source>
</evidence>
<dbReference type="InterPro" id="IPR013838">
    <property type="entry name" value="Beta-tubulin_BS"/>
</dbReference>
<dbReference type="InterPro" id="IPR036525">
    <property type="entry name" value="Tubulin/FtsZ_GTPase_sf"/>
</dbReference>
<dbReference type="Gene3D" id="3.40.50.1440">
    <property type="entry name" value="Tubulin/FtsZ, GTPase domain"/>
    <property type="match status" value="1"/>
</dbReference>